<dbReference type="SUPFAM" id="SSF81383">
    <property type="entry name" value="F-box domain"/>
    <property type="match status" value="1"/>
</dbReference>
<keyword evidence="3" id="KW-1185">Reference proteome</keyword>
<dbReference type="Gene3D" id="3.80.10.10">
    <property type="entry name" value="Ribonuclease Inhibitor"/>
    <property type="match status" value="1"/>
</dbReference>
<comment type="caution">
    <text evidence="2">The sequence shown here is derived from an EMBL/GenBank/DDBJ whole genome shotgun (WGS) entry which is preliminary data.</text>
</comment>
<evidence type="ECO:0000313" key="2">
    <source>
        <dbReference type="EMBL" id="RIA94915.1"/>
    </source>
</evidence>
<dbReference type="InterPro" id="IPR001810">
    <property type="entry name" value="F-box_dom"/>
</dbReference>
<organism evidence="2 3">
    <name type="scientific">Glomus cerebriforme</name>
    <dbReference type="NCBI Taxonomy" id="658196"/>
    <lineage>
        <taxon>Eukaryota</taxon>
        <taxon>Fungi</taxon>
        <taxon>Fungi incertae sedis</taxon>
        <taxon>Mucoromycota</taxon>
        <taxon>Glomeromycotina</taxon>
        <taxon>Glomeromycetes</taxon>
        <taxon>Glomerales</taxon>
        <taxon>Glomeraceae</taxon>
        <taxon>Glomus</taxon>
    </lineage>
</organism>
<feature type="domain" description="F-box" evidence="1">
    <location>
        <begin position="2"/>
        <end position="58"/>
    </location>
</feature>
<gene>
    <name evidence="2" type="ORF">C1645_873157</name>
</gene>
<dbReference type="Proteomes" id="UP000265703">
    <property type="component" value="Unassembled WGS sequence"/>
</dbReference>
<protein>
    <recommendedName>
        <fullName evidence="1">F-box domain-containing protein</fullName>
    </recommendedName>
</protein>
<dbReference type="Pfam" id="PF12937">
    <property type="entry name" value="F-box-like"/>
    <property type="match status" value="1"/>
</dbReference>
<evidence type="ECO:0000259" key="1">
    <source>
        <dbReference type="PROSITE" id="PS50181"/>
    </source>
</evidence>
<evidence type="ECO:0000313" key="3">
    <source>
        <dbReference type="Proteomes" id="UP000265703"/>
    </source>
</evidence>
<dbReference type="OrthoDB" id="2095648at2759"/>
<dbReference type="InterPro" id="IPR036047">
    <property type="entry name" value="F-box-like_dom_sf"/>
</dbReference>
<proteinExistence type="predicted"/>
<accession>A0A397TEL5</accession>
<name>A0A397TEL5_9GLOM</name>
<dbReference type="PROSITE" id="PS50181">
    <property type="entry name" value="FBOX"/>
    <property type="match status" value="1"/>
</dbReference>
<dbReference type="EMBL" id="QKYT01000071">
    <property type="protein sequence ID" value="RIA94915.1"/>
    <property type="molecule type" value="Genomic_DNA"/>
</dbReference>
<dbReference type="Gene3D" id="1.20.1280.50">
    <property type="match status" value="1"/>
</dbReference>
<reference evidence="2 3" key="1">
    <citation type="submission" date="2018-06" db="EMBL/GenBank/DDBJ databases">
        <title>Comparative genomics reveals the genomic features of Rhizophagus irregularis, R. cerebriforme, R. diaphanum and Gigaspora rosea, and their symbiotic lifestyle signature.</title>
        <authorList>
            <person name="Morin E."/>
            <person name="San Clemente H."/>
            <person name="Chen E.C.H."/>
            <person name="De La Providencia I."/>
            <person name="Hainaut M."/>
            <person name="Kuo A."/>
            <person name="Kohler A."/>
            <person name="Murat C."/>
            <person name="Tang N."/>
            <person name="Roy S."/>
            <person name="Loubradou J."/>
            <person name="Henrissat B."/>
            <person name="Grigoriev I.V."/>
            <person name="Corradi N."/>
            <person name="Roux C."/>
            <person name="Martin F.M."/>
        </authorList>
    </citation>
    <scope>NUCLEOTIDE SEQUENCE [LARGE SCALE GENOMIC DNA]</scope>
    <source>
        <strain evidence="2 3">DAOM 227022</strain>
    </source>
</reference>
<dbReference type="AlphaFoldDB" id="A0A397TEL5"/>
<dbReference type="InterPro" id="IPR032675">
    <property type="entry name" value="LRR_dom_sf"/>
</dbReference>
<dbReference type="SUPFAM" id="SSF52047">
    <property type="entry name" value="RNI-like"/>
    <property type="match status" value="1"/>
</dbReference>
<sequence length="317" mass="36412">MVLDACSLPEEIYIKIFGHLTISQLSVASTVCKTWSIHSLSLLYRCISITTPSIWSHFVKYNLFQKHSLNCKELIIFSINLSSSDKLLLLEYTKDLVHIALLKCHNLDEAFLYELTRKHSSTLERFTLWGPRTFESGVTTLTDKLLEPCLPNLLNVNHLSICAANISDQFLLLIVSTLSDPNNIKPPSLIDLDLSECWKLSAFGVAELFSPDHLSSLKNLRLQYHEENTIDAEFLEFLAVTFPDHDFQFLITKNYLRNKTLSKFDEICKKLDSLSIQKSNVLVEKRENVWMDHEILKRFNPLNHNNNNNNTTPSVLN</sequence>